<dbReference type="AlphaFoldDB" id="A0A9N9NKV0"/>
<evidence type="ECO:0000313" key="3">
    <source>
        <dbReference type="Proteomes" id="UP000789405"/>
    </source>
</evidence>
<dbReference type="Proteomes" id="UP000789405">
    <property type="component" value="Unassembled WGS sequence"/>
</dbReference>
<comment type="caution">
    <text evidence="2">The sequence shown here is derived from an EMBL/GenBank/DDBJ whole genome shotgun (WGS) entry which is preliminary data.</text>
</comment>
<dbReference type="EMBL" id="CAJVPY010014591">
    <property type="protein sequence ID" value="CAG8747343.1"/>
    <property type="molecule type" value="Genomic_DNA"/>
</dbReference>
<proteinExistence type="predicted"/>
<keyword evidence="3" id="KW-1185">Reference proteome</keyword>
<evidence type="ECO:0000313" key="2">
    <source>
        <dbReference type="EMBL" id="CAG8747343.1"/>
    </source>
</evidence>
<feature type="non-terminal residue" evidence="2">
    <location>
        <position position="1"/>
    </location>
</feature>
<reference evidence="2" key="1">
    <citation type="submission" date="2021-06" db="EMBL/GenBank/DDBJ databases">
        <authorList>
            <person name="Kallberg Y."/>
            <person name="Tangrot J."/>
            <person name="Rosling A."/>
        </authorList>
    </citation>
    <scope>NUCLEOTIDE SEQUENCE</scope>
    <source>
        <strain evidence="2">MA453B</strain>
    </source>
</reference>
<name>A0A9N9NKV0_9GLOM</name>
<gene>
    <name evidence="2" type="ORF">DERYTH_LOCUS16553</name>
</gene>
<feature type="region of interest" description="Disordered" evidence="1">
    <location>
        <begin position="20"/>
        <end position="76"/>
    </location>
</feature>
<sequence>MSYYKKAKATRKKFGNILLGFRPKPTTSRSSTNLKKREVEVDDVDPTEAGPTTSVELSDDGSLASEVPITSATFSR</sequence>
<accession>A0A9N9NKV0</accession>
<organism evidence="2 3">
    <name type="scientific">Dentiscutata erythropus</name>
    <dbReference type="NCBI Taxonomy" id="1348616"/>
    <lineage>
        <taxon>Eukaryota</taxon>
        <taxon>Fungi</taxon>
        <taxon>Fungi incertae sedis</taxon>
        <taxon>Mucoromycota</taxon>
        <taxon>Glomeromycotina</taxon>
        <taxon>Glomeromycetes</taxon>
        <taxon>Diversisporales</taxon>
        <taxon>Gigasporaceae</taxon>
        <taxon>Dentiscutata</taxon>
    </lineage>
</organism>
<protein>
    <submittedName>
        <fullName evidence="2">469_t:CDS:1</fullName>
    </submittedName>
</protein>
<evidence type="ECO:0000256" key="1">
    <source>
        <dbReference type="SAM" id="MobiDB-lite"/>
    </source>
</evidence>